<evidence type="ECO:0000259" key="11">
    <source>
        <dbReference type="Pfam" id="PF17941"/>
    </source>
</evidence>
<dbReference type="InterPro" id="IPR025200">
    <property type="entry name" value="PPK_C_dom2"/>
</dbReference>
<dbReference type="NCBIfam" id="NF003920">
    <property type="entry name" value="PRK05443.2-1"/>
    <property type="match status" value="1"/>
</dbReference>
<name>A0ABW8T8T3_9CLOT</name>
<keyword evidence="1 6" id="KW-0597">Phosphoprotein</keyword>
<feature type="domain" description="Polyphosphate kinase middle" evidence="8">
    <location>
        <begin position="123"/>
        <end position="300"/>
    </location>
</feature>
<dbReference type="NCBIfam" id="NF003918">
    <property type="entry name" value="PRK05443.1-2"/>
    <property type="match status" value="1"/>
</dbReference>
<keyword evidence="3 6" id="KW-0547">Nucleotide-binding</keyword>
<reference evidence="12 13" key="1">
    <citation type="submission" date="2024-11" db="EMBL/GenBank/DDBJ databases">
        <authorList>
            <person name="Heng Y.C."/>
            <person name="Lim A.C.H."/>
            <person name="Lee J.K.Y."/>
            <person name="Kittelmann S."/>
        </authorList>
    </citation>
    <scope>NUCLEOTIDE SEQUENCE [LARGE SCALE GENOMIC DNA]</scope>
    <source>
        <strain evidence="12 13">WILCCON 0114</strain>
    </source>
</reference>
<feature type="binding site" evidence="6">
    <location>
        <position position="465"/>
    </location>
    <ligand>
        <name>ATP</name>
        <dbReference type="ChEBI" id="CHEBI:30616"/>
    </ligand>
</feature>
<dbReference type="CDD" id="cd09168">
    <property type="entry name" value="PLDc_PaPPK1_C2_like"/>
    <property type="match status" value="1"/>
</dbReference>
<keyword evidence="2 6" id="KW-0808">Transferase</keyword>
<dbReference type="NCBIfam" id="NF003921">
    <property type="entry name" value="PRK05443.2-2"/>
    <property type="match status" value="1"/>
</dbReference>
<evidence type="ECO:0000256" key="5">
    <source>
        <dbReference type="ARBA" id="ARBA00022840"/>
    </source>
</evidence>
<evidence type="ECO:0000259" key="9">
    <source>
        <dbReference type="Pfam" id="PF13089"/>
    </source>
</evidence>
<keyword evidence="13" id="KW-1185">Reference proteome</keyword>
<dbReference type="InterPro" id="IPR036830">
    <property type="entry name" value="PP_kinase_middle_dom_sf"/>
</dbReference>
<dbReference type="Gene3D" id="1.20.58.310">
    <property type="entry name" value="Polyphosphate kinase N-terminal domain"/>
    <property type="match status" value="1"/>
</dbReference>
<evidence type="ECO:0000256" key="4">
    <source>
        <dbReference type="ARBA" id="ARBA00022777"/>
    </source>
</evidence>
<comment type="catalytic activity">
    <reaction evidence="6 7">
        <text>[phosphate](n) + ATP = [phosphate](n+1) + ADP</text>
        <dbReference type="Rhea" id="RHEA:19573"/>
        <dbReference type="Rhea" id="RHEA-COMP:9859"/>
        <dbReference type="Rhea" id="RHEA-COMP:14280"/>
        <dbReference type="ChEBI" id="CHEBI:16838"/>
        <dbReference type="ChEBI" id="CHEBI:30616"/>
        <dbReference type="ChEBI" id="CHEBI:456216"/>
        <dbReference type="EC" id="2.7.4.1"/>
    </reaction>
</comment>
<feature type="domain" description="Polyphosphate kinase C-terminal" evidence="11">
    <location>
        <begin position="328"/>
        <end position="493"/>
    </location>
</feature>
<dbReference type="Gene3D" id="3.30.1840.10">
    <property type="entry name" value="Polyphosphate kinase middle domain"/>
    <property type="match status" value="1"/>
</dbReference>
<evidence type="ECO:0000256" key="6">
    <source>
        <dbReference type="HAMAP-Rule" id="MF_00347"/>
    </source>
</evidence>
<dbReference type="NCBIfam" id="NF003917">
    <property type="entry name" value="PRK05443.1-1"/>
    <property type="match status" value="1"/>
</dbReference>
<dbReference type="GO" id="GO:0008976">
    <property type="term" value="F:polyphosphate kinase activity"/>
    <property type="evidence" value="ECO:0007669"/>
    <property type="project" value="UniProtKB-EC"/>
</dbReference>
<dbReference type="Gene3D" id="3.30.870.10">
    <property type="entry name" value="Endonuclease Chain A"/>
    <property type="match status" value="2"/>
</dbReference>
<comment type="PTM">
    <text evidence="6 7">An intermediate of this reaction is the autophosphorylated ppk in which a phosphate is covalently linked to a histidine residue through a N-P bond.</text>
</comment>
<dbReference type="RefSeq" id="WP_406785586.1">
    <property type="nucleotide sequence ID" value="NZ_JBJIAA010000001.1"/>
</dbReference>
<comment type="function">
    <text evidence="6 7">Catalyzes the reversible transfer of the terminal phosphate of ATP to form a long-chain polyphosphate (polyP).</text>
</comment>
<proteinExistence type="inferred from homology"/>
<gene>
    <name evidence="6" type="primary">ppk</name>
    <name evidence="12" type="ORF">ACJDT4_00615</name>
</gene>
<dbReference type="Pfam" id="PF02503">
    <property type="entry name" value="PP_kinase"/>
    <property type="match status" value="1"/>
</dbReference>
<feature type="binding site" evidence="6">
    <location>
        <position position="589"/>
    </location>
    <ligand>
        <name>ATP</name>
        <dbReference type="ChEBI" id="CHEBI:30616"/>
    </ligand>
</feature>
<comment type="similarity">
    <text evidence="6 7">Belongs to the polyphosphate kinase 1 (PPK1) family.</text>
</comment>
<dbReference type="InterPro" id="IPR024953">
    <property type="entry name" value="PP_kinase_middle"/>
</dbReference>
<feature type="domain" description="Polyphosphate kinase C-terminal" evidence="10">
    <location>
        <begin position="500"/>
        <end position="671"/>
    </location>
</feature>
<dbReference type="Pfam" id="PF13089">
    <property type="entry name" value="PP_kinase_N"/>
    <property type="match status" value="1"/>
</dbReference>
<evidence type="ECO:0000259" key="8">
    <source>
        <dbReference type="Pfam" id="PF02503"/>
    </source>
</evidence>
<dbReference type="CDD" id="cd09165">
    <property type="entry name" value="PLDc_PaPPK1_C1_like"/>
    <property type="match status" value="1"/>
</dbReference>
<organism evidence="12 13">
    <name type="scientific">Clostridium neuense</name>
    <dbReference type="NCBI Taxonomy" id="1728934"/>
    <lineage>
        <taxon>Bacteria</taxon>
        <taxon>Bacillati</taxon>
        <taxon>Bacillota</taxon>
        <taxon>Clostridia</taxon>
        <taxon>Eubacteriales</taxon>
        <taxon>Clostridiaceae</taxon>
        <taxon>Clostridium</taxon>
    </lineage>
</organism>
<dbReference type="HAMAP" id="MF_00347">
    <property type="entry name" value="Polyphosphate_kinase"/>
    <property type="match status" value="1"/>
</dbReference>
<keyword evidence="6" id="KW-0479">Metal-binding</keyword>
<feature type="binding site" evidence="6">
    <location>
        <position position="372"/>
    </location>
    <ligand>
        <name>Mg(2+)</name>
        <dbReference type="ChEBI" id="CHEBI:18420"/>
    </ligand>
</feature>
<feature type="active site" description="Phosphohistidine intermediate" evidence="6">
    <location>
        <position position="432"/>
    </location>
</feature>
<feature type="domain" description="Polyphosphate kinase N-terminal" evidence="9">
    <location>
        <begin position="9"/>
        <end position="113"/>
    </location>
</feature>
<feature type="binding site" evidence="6">
    <location>
        <position position="47"/>
    </location>
    <ligand>
        <name>ATP</name>
        <dbReference type="ChEBI" id="CHEBI:30616"/>
    </ligand>
</feature>
<keyword evidence="5 6" id="KW-0067">ATP-binding</keyword>
<dbReference type="Pfam" id="PF13090">
    <property type="entry name" value="PP_kinase_C"/>
    <property type="match status" value="1"/>
</dbReference>
<keyword evidence="6" id="KW-0460">Magnesium</keyword>
<evidence type="ECO:0000256" key="1">
    <source>
        <dbReference type="ARBA" id="ARBA00022553"/>
    </source>
</evidence>
<feature type="binding site" evidence="6">
    <location>
        <position position="561"/>
    </location>
    <ligand>
        <name>ATP</name>
        <dbReference type="ChEBI" id="CHEBI:30616"/>
    </ligand>
</feature>
<comment type="caution">
    <text evidence="12">The sequence shown here is derived from an EMBL/GenBank/DDBJ whole genome shotgun (WGS) entry which is preliminary data.</text>
</comment>
<dbReference type="InterPro" id="IPR003414">
    <property type="entry name" value="PP_kinase"/>
</dbReference>
<dbReference type="SUPFAM" id="SSF143724">
    <property type="entry name" value="PHP14-like"/>
    <property type="match status" value="1"/>
</dbReference>
<dbReference type="Proteomes" id="UP001623592">
    <property type="component" value="Unassembled WGS sequence"/>
</dbReference>
<evidence type="ECO:0000313" key="13">
    <source>
        <dbReference type="Proteomes" id="UP001623592"/>
    </source>
</evidence>
<comment type="cofactor">
    <cofactor evidence="6">
        <name>Mg(2+)</name>
        <dbReference type="ChEBI" id="CHEBI:18420"/>
    </cofactor>
</comment>
<protein>
    <recommendedName>
        <fullName evidence="6 7">Polyphosphate kinase</fullName>
        <ecNumber evidence="6 7">2.7.4.1</ecNumber>
    </recommendedName>
    <alternativeName>
        <fullName evidence="6">ATP-polyphosphate phosphotransferase</fullName>
    </alternativeName>
    <alternativeName>
        <fullName evidence="6">Polyphosphoric acid kinase</fullName>
    </alternativeName>
</protein>
<dbReference type="NCBIfam" id="TIGR03705">
    <property type="entry name" value="poly_P_kin"/>
    <property type="match status" value="1"/>
</dbReference>
<dbReference type="EC" id="2.7.4.1" evidence="6 7"/>
<dbReference type="PANTHER" id="PTHR30218">
    <property type="entry name" value="POLYPHOSPHATE KINASE"/>
    <property type="match status" value="1"/>
</dbReference>
<evidence type="ECO:0000259" key="10">
    <source>
        <dbReference type="Pfam" id="PF13090"/>
    </source>
</evidence>
<evidence type="ECO:0000256" key="2">
    <source>
        <dbReference type="ARBA" id="ARBA00022679"/>
    </source>
</evidence>
<evidence type="ECO:0000313" key="12">
    <source>
        <dbReference type="EMBL" id="MFL0248908.1"/>
    </source>
</evidence>
<dbReference type="Pfam" id="PF17941">
    <property type="entry name" value="PP_kinase_C_1"/>
    <property type="match status" value="1"/>
</dbReference>
<dbReference type="SUPFAM" id="SSF140356">
    <property type="entry name" value="PPK N-terminal domain-like"/>
    <property type="match status" value="1"/>
</dbReference>
<accession>A0ABW8T8T3</accession>
<dbReference type="InterPro" id="IPR036832">
    <property type="entry name" value="PPK_N_dom_sf"/>
</dbReference>
<dbReference type="PIRSF" id="PIRSF015589">
    <property type="entry name" value="PP_kinase"/>
    <property type="match status" value="1"/>
</dbReference>
<sequence length="699" mass="80433">MGKWSCDNFINRELSWLEFNNRVLEEALDENNPLFEKLKFCSITSSNLDEFFMVRVASIIEQIHAGFTIPDIAGFTPEGQLTQIRLRVRKMIEDQYVCYRKLSEELREQKIYIIKPQELNENQKKYITEYYYDTVFPILTPMVMDSSRPFPLILNRSLNIALFIEGKDDSIMFGTVQVPSVIGRIVKIPSNSKEVTCILLEDLIKMFAQDLFKGHKVIAMGDYRITRNADLTIDEEGAEDLLETIEQSVKRRKWGEVVRIEVENGMNLKLINKLKEEVEADEADIYKIDGPIDLTFLSKLASLQGYEWLRYPKFEPQPIPEFYGKDKDMFDVVSKQDVLAFHPYQSFEYVVDLVKKAAKDPRVLAIKQTLYRVSGNSPIVNALMEAAENGKQVTVLVELKARFDEENNIVWAKKLEKAGCHVIYGLLGLKIHGKVLLIVRNEKEGIKRYVHLATGNYNDVTANFYTDLGLFTSNNLIASDASSLFNMLSGYSQISEMNKLYIAPINLRKKFLLLIKRQIENAKDGKKSLIVAKVNSLVDKEIIEKLYDASEAGVKINLIVRGICCLRPGIKGVSENITVRSIVGRFLEHSRVFYFRSDENEALYLSSADWMNRNLDRRVEVLFPVESSKLVNRIKEQLNVYLNDNAKARILNMDGTYTRAQVTGEIAISSQIYFEEQYKKYAKKVKKTGKRKEFKPIKM</sequence>
<dbReference type="PANTHER" id="PTHR30218:SF0">
    <property type="entry name" value="POLYPHOSPHATE KINASE"/>
    <property type="match status" value="1"/>
</dbReference>
<dbReference type="InterPro" id="IPR041108">
    <property type="entry name" value="PP_kinase_C_1"/>
</dbReference>
<feature type="binding site" evidence="6">
    <location>
        <position position="402"/>
    </location>
    <ligand>
        <name>Mg(2+)</name>
        <dbReference type="ChEBI" id="CHEBI:18420"/>
    </ligand>
</feature>
<evidence type="ECO:0000256" key="7">
    <source>
        <dbReference type="RuleBase" id="RU003800"/>
    </source>
</evidence>
<dbReference type="SUPFAM" id="SSF56024">
    <property type="entry name" value="Phospholipase D/nuclease"/>
    <property type="match status" value="2"/>
</dbReference>
<dbReference type="InterPro" id="IPR025198">
    <property type="entry name" value="PPK_N_dom"/>
</dbReference>
<evidence type="ECO:0000256" key="3">
    <source>
        <dbReference type="ARBA" id="ARBA00022741"/>
    </source>
</evidence>
<keyword evidence="4 6" id="KW-0418">Kinase</keyword>
<dbReference type="EMBL" id="JBJIAA010000001">
    <property type="protein sequence ID" value="MFL0248908.1"/>
    <property type="molecule type" value="Genomic_DNA"/>
</dbReference>